<dbReference type="SUPFAM" id="SSF54292">
    <property type="entry name" value="2Fe-2S ferredoxin-like"/>
    <property type="match status" value="1"/>
</dbReference>
<dbReference type="FunFam" id="3.30.365.10:FF:000004">
    <property type="entry name" value="Xanthine dehydrogenase oxidase"/>
    <property type="match status" value="1"/>
</dbReference>
<evidence type="ECO:0000256" key="2">
    <source>
        <dbReference type="ARBA" id="ARBA00004275"/>
    </source>
</evidence>
<keyword evidence="25" id="KW-1185">Reference proteome</keyword>
<dbReference type="FunFam" id="3.30.365.10:FF:000001">
    <property type="entry name" value="Xanthine dehydrogenase oxidase"/>
    <property type="match status" value="1"/>
</dbReference>
<dbReference type="PANTHER" id="PTHR45444">
    <property type="entry name" value="XANTHINE DEHYDROGENASE"/>
    <property type="match status" value="1"/>
</dbReference>
<dbReference type="InterPro" id="IPR036010">
    <property type="entry name" value="2Fe-2S_ferredoxin-like_sf"/>
</dbReference>
<dbReference type="FunFam" id="3.10.20.30:FF:000015">
    <property type="entry name" value="Aldehyde oxidase 1"/>
    <property type="match status" value="1"/>
</dbReference>
<evidence type="ECO:0000256" key="4">
    <source>
        <dbReference type="ARBA" id="ARBA00011738"/>
    </source>
</evidence>
<feature type="binding site" evidence="21">
    <location>
        <position position="764"/>
    </location>
    <ligand>
        <name>Mo-molybdopterin</name>
        <dbReference type="ChEBI" id="CHEBI:71302"/>
    </ligand>
    <ligandPart>
        <name>Mo</name>
        <dbReference type="ChEBI" id="CHEBI:28685"/>
    </ligandPart>
</feature>
<dbReference type="SUPFAM" id="SSF56176">
    <property type="entry name" value="FAD-binding/transporter-associated domain-like"/>
    <property type="match status" value="1"/>
</dbReference>
<dbReference type="Pfam" id="PF00111">
    <property type="entry name" value="Fer2"/>
    <property type="match status" value="1"/>
</dbReference>
<feature type="binding site" evidence="20">
    <location>
        <position position="335"/>
    </location>
    <ligand>
        <name>FAD</name>
        <dbReference type="ChEBI" id="CHEBI:57692"/>
    </ligand>
</feature>
<evidence type="ECO:0000313" key="24">
    <source>
        <dbReference type="EMBL" id="KAK6183873.1"/>
    </source>
</evidence>
<comment type="subunit">
    <text evidence="4">Homodimer.</text>
</comment>
<dbReference type="Pfam" id="PF02738">
    <property type="entry name" value="MoCoBD_1"/>
    <property type="match status" value="1"/>
</dbReference>
<evidence type="ECO:0000256" key="3">
    <source>
        <dbReference type="ARBA" id="ARBA00006849"/>
    </source>
</evidence>
<feature type="binding site" evidence="20">
    <location>
        <position position="421"/>
    </location>
    <ligand>
        <name>FAD</name>
        <dbReference type="ChEBI" id="CHEBI:57692"/>
    </ligand>
</feature>
<dbReference type="Gene3D" id="3.30.465.10">
    <property type="match status" value="1"/>
</dbReference>
<evidence type="ECO:0000256" key="12">
    <source>
        <dbReference type="ARBA" id="ARBA00023004"/>
    </source>
</evidence>
<keyword evidence="8 21" id="KW-0001">2Fe-2S</keyword>
<feature type="binding site" evidence="21">
    <location>
        <position position="51"/>
    </location>
    <ligand>
        <name>[2Fe-2S] cluster</name>
        <dbReference type="ChEBI" id="CHEBI:190135"/>
        <label>1</label>
    </ligand>
</feature>
<comment type="catalytic activity">
    <reaction evidence="18">
        <text>hypoxanthine + NAD(+) + H2O = xanthine + NADH + H(+)</text>
        <dbReference type="Rhea" id="RHEA:24670"/>
        <dbReference type="ChEBI" id="CHEBI:15377"/>
        <dbReference type="ChEBI" id="CHEBI:15378"/>
        <dbReference type="ChEBI" id="CHEBI:17368"/>
        <dbReference type="ChEBI" id="CHEBI:17712"/>
        <dbReference type="ChEBI" id="CHEBI:57540"/>
        <dbReference type="ChEBI" id="CHEBI:57945"/>
        <dbReference type="EC" id="1.17.1.4"/>
    </reaction>
</comment>
<evidence type="ECO:0000256" key="5">
    <source>
        <dbReference type="ARBA" id="ARBA00013123"/>
    </source>
</evidence>
<dbReference type="PANTHER" id="PTHR45444:SF3">
    <property type="entry name" value="XANTHINE DEHYDROGENASE"/>
    <property type="match status" value="1"/>
</dbReference>
<dbReference type="InterPro" id="IPR016208">
    <property type="entry name" value="Ald_Oxase/xanthine_DH-like"/>
</dbReference>
<evidence type="ECO:0000256" key="10">
    <source>
        <dbReference type="ARBA" id="ARBA00022827"/>
    </source>
</evidence>
<feature type="domain" description="FAD-binding PCMH-type" evidence="23">
    <location>
        <begin position="227"/>
        <end position="413"/>
    </location>
</feature>
<dbReference type="Pfam" id="PF03450">
    <property type="entry name" value="CO_deh_flav_C"/>
    <property type="match status" value="1"/>
</dbReference>
<dbReference type="InterPro" id="IPR008274">
    <property type="entry name" value="AldOxase/xan_DH_MoCoBD1"/>
</dbReference>
<keyword evidence="9 21" id="KW-0479">Metal-binding</keyword>
<evidence type="ECO:0000256" key="21">
    <source>
        <dbReference type="PIRSR" id="PIRSR000127-3"/>
    </source>
</evidence>
<dbReference type="Gene3D" id="3.30.365.10">
    <property type="entry name" value="Aldehyde oxidase/xanthine dehydrogenase, molybdopterin binding domain"/>
    <property type="match status" value="5"/>
</dbReference>
<evidence type="ECO:0000259" key="23">
    <source>
        <dbReference type="PROSITE" id="PS51387"/>
    </source>
</evidence>
<evidence type="ECO:0000259" key="22">
    <source>
        <dbReference type="PROSITE" id="PS51085"/>
    </source>
</evidence>
<comment type="cofactor">
    <cofactor evidence="16">
        <name>[2Fe-2S] cluster</name>
        <dbReference type="ChEBI" id="CHEBI:190135"/>
    </cofactor>
</comment>
<dbReference type="InterPro" id="IPR016167">
    <property type="entry name" value="FAD-bd_PCMH_sub1"/>
</dbReference>
<dbReference type="Gene3D" id="3.30.43.10">
    <property type="entry name" value="Uridine Diphospho-n-acetylenolpyruvylglucosamine Reductase, domain 2"/>
    <property type="match status" value="1"/>
</dbReference>
<name>A0AAN8K046_PATCE</name>
<feature type="binding site" evidence="21">
    <location>
        <position position="932"/>
    </location>
    <ligand>
        <name>Mo-molybdopterin</name>
        <dbReference type="ChEBI" id="CHEBI:71302"/>
    </ligand>
    <ligandPart>
        <name>Mo</name>
        <dbReference type="ChEBI" id="CHEBI:28685"/>
    </ligandPart>
</feature>
<dbReference type="InterPro" id="IPR002346">
    <property type="entry name" value="Mopterin_DH_FAD-bd"/>
</dbReference>
<evidence type="ECO:0000256" key="14">
    <source>
        <dbReference type="ARBA" id="ARBA00023027"/>
    </source>
</evidence>
<keyword evidence="13 21" id="KW-0411">Iron-sulfur</keyword>
<dbReference type="GO" id="GO:0051537">
    <property type="term" value="F:2 iron, 2 sulfur cluster binding"/>
    <property type="evidence" value="ECO:0007669"/>
    <property type="project" value="UniProtKB-KW"/>
</dbReference>
<feature type="binding site" evidence="21">
    <location>
        <position position="46"/>
    </location>
    <ligand>
        <name>[2Fe-2S] cluster</name>
        <dbReference type="ChEBI" id="CHEBI:190135"/>
        <label>1</label>
    </ligand>
</feature>
<dbReference type="FunFam" id="3.30.465.10:FF:000004">
    <property type="entry name" value="Xanthine dehydrogenase/oxidase"/>
    <property type="match status" value="1"/>
</dbReference>
<dbReference type="Pfam" id="PF00941">
    <property type="entry name" value="FAD_binding_5"/>
    <property type="match status" value="1"/>
</dbReference>
<dbReference type="InterPro" id="IPR012675">
    <property type="entry name" value="Beta-grasp_dom_sf"/>
</dbReference>
<keyword evidence="7" id="KW-0285">Flavoprotein</keyword>
<dbReference type="InterPro" id="IPR002888">
    <property type="entry name" value="2Fe-2S-bd"/>
</dbReference>
<comment type="similarity">
    <text evidence="3">Belongs to the xanthine dehydrogenase family.</text>
</comment>
<dbReference type="EC" id="1.17.1.4" evidence="5"/>
<dbReference type="Pfam" id="PF01799">
    <property type="entry name" value="Fer2_2"/>
    <property type="match status" value="1"/>
</dbReference>
<dbReference type="PROSITE" id="PS51085">
    <property type="entry name" value="2FE2S_FER_2"/>
    <property type="match status" value="1"/>
</dbReference>
<dbReference type="InterPro" id="IPR001041">
    <property type="entry name" value="2Fe-2S_ferredoxin-type"/>
</dbReference>
<keyword evidence="6 21" id="KW-0500">Molybdenum</keyword>
<dbReference type="InterPro" id="IPR006058">
    <property type="entry name" value="2Fe2S_fd_BS"/>
</dbReference>
<dbReference type="Gene3D" id="3.90.1170.50">
    <property type="entry name" value="Aldehyde oxidase/xanthine dehydrogenase, a/b hammerhead"/>
    <property type="match status" value="1"/>
</dbReference>
<feature type="binding site" evidence="20">
    <location>
        <position position="358"/>
    </location>
    <ligand>
        <name>FAD</name>
        <dbReference type="ChEBI" id="CHEBI:57692"/>
    </ligand>
</feature>
<dbReference type="SUPFAM" id="SSF56003">
    <property type="entry name" value="Molybdenum cofactor-binding domain"/>
    <property type="match status" value="1"/>
</dbReference>
<evidence type="ECO:0000256" key="6">
    <source>
        <dbReference type="ARBA" id="ARBA00022505"/>
    </source>
</evidence>
<feature type="binding site" evidence="20">
    <location>
        <position position="799"/>
    </location>
    <ligand>
        <name>substrate</name>
    </ligand>
</feature>
<dbReference type="InterPro" id="IPR037165">
    <property type="entry name" value="AldOxase/xan_DH_Mopterin-bd_sf"/>
</dbReference>
<comment type="cofactor">
    <cofactor evidence="1 20">
        <name>FAD</name>
        <dbReference type="ChEBI" id="CHEBI:57692"/>
    </cofactor>
</comment>
<feature type="binding site" evidence="20">
    <location>
        <position position="934"/>
    </location>
    <ligand>
        <name>substrate</name>
    </ligand>
</feature>
<dbReference type="Gene3D" id="3.10.20.30">
    <property type="match status" value="1"/>
</dbReference>
<dbReference type="FunFam" id="3.90.1170.50:FF:000001">
    <property type="entry name" value="Aldehyde oxidase 1"/>
    <property type="match status" value="1"/>
</dbReference>
<dbReference type="InterPro" id="IPR016166">
    <property type="entry name" value="FAD-bd_PCMH"/>
</dbReference>
<evidence type="ECO:0000256" key="19">
    <source>
        <dbReference type="PIRSR" id="PIRSR000127-1"/>
    </source>
</evidence>
<comment type="subcellular location">
    <subcellularLocation>
        <location evidence="2">Peroxisome</location>
    </subcellularLocation>
</comment>
<dbReference type="GO" id="GO:0005777">
    <property type="term" value="C:peroxisome"/>
    <property type="evidence" value="ECO:0007669"/>
    <property type="project" value="UniProtKB-SubCell"/>
</dbReference>
<evidence type="ECO:0000256" key="1">
    <source>
        <dbReference type="ARBA" id="ARBA00001974"/>
    </source>
</evidence>
<comment type="cofactor">
    <cofactor evidence="21">
        <name>Mo-molybdopterin</name>
        <dbReference type="ChEBI" id="CHEBI:71302"/>
    </cofactor>
    <text evidence="21">Binds 1 Mo-molybdopterin (Mo-MPT) cofactor per subunit.</text>
</comment>
<dbReference type="Gene3D" id="1.10.150.120">
    <property type="entry name" value="[2Fe-2S]-binding domain"/>
    <property type="match status" value="1"/>
</dbReference>
<dbReference type="InterPro" id="IPR016169">
    <property type="entry name" value="FAD-bd_PCMH_sub2"/>
</dbReference>
<proteinExistence type="inferred from homology"/>
<dbReference type="InterPro" id="IPR036856">
    <property type="entry name" value="Ald_Oxase/Xan_DH_a/b_sf"/>
</dbReference>
<keyword evidence="14" id="KW-0520">NAD</keyword>
<dbReference type="GO" id="GO:0004854">
    <property type="term" value="F:xanthine dehydrogenase activity"/>
    <property type="evidence" value="ECO:0007669"/>
    <property type="project" value="UniProtKB-EC"/>
</dbReference>
<dbReference type="PROSITE" id="PS51387">
    <property type="entry name" value="FAD_PCMH"/>
    <property type="match status" value="1"/>
</dbReference>
<dbReference type="InterPro" id="IPR036683">
    <property type="entry name" value="CO_DH_flav_C_dom_sf"/>
</dbReference>
<evidence type="ECO:0000256" key="7">
    <source>
        <dbReference type="ARBA" id="ARBA00022630"/>
    </source>
</evidence>
<protein>
    <recommendedName>
        <fullName evidence="5">xanthine dehydrogenase</fullName>
        <ecNumber evidence="5">1.17.1.4</ecNumber>
    </recommendedName>
</protein>
<evidence type="ECO:0000256" key="15">
    <source>
        <dbReference type="ARBA" id="ARBA00023140"/>
    </source>
</evidence>
<dbReference type="CDD" id="cd00207">
    <property type="entry name" value="fer2"/>
    <property type="match status" value="1"/>
</dbReference>
<evidence type="ECO:0000256" key="8">
    <source>
        <dbReference type="ARBA" id="ARBA00022714"/>
    </source>
</evidence>
<dbReference type="FunFam" id="3.30.43.10:FF:000001">
    <property type="entry name" value="Xanthine dehydrogenase/oxidase"/>
    <property type="match status" value="1"/>
</dbReference>
<dbReference type="InterPro" id="IPR046867">
    <property type="entry name" value="AldOxase/xan_DH_MoCoBD2"/>
</dbReference>
<feature type="binding site" evidence="21">
    <location>
        <position position="116"/>
    </location>
    <ligand>
        <name>[2Fe-2S] cluster</name>
        <dbReference type="ChEBI" id="CHEBI:190135"/>
        <label>2</label>
    </ligand>
</feature>
<dbReference type="InterPro" id="IPR014307">
    <property type="entry name" value="Xanthine_DH_ssu"/>
</dbReference>
<dbReference type="InterPro" id="IPR036884">
    <property type="entry name" value="2Fe-2S-bd_dom_sf"/>
</dbReference>
<evidence type="ECO:0000313" key="25">
    <source>
        <dbReference type="Proteomes" id="UP001347796"/>
    </source>
</evidence>
<comment type="cofactor">
    <cofactor evidence="21">
        <name>[2Fe-2S] cluster</name>
        <dbReference type="ChEBI" id="CHEBI:190135"/>
    </cofactor>
    <text evidence="21">Binds 2 [2Fe-2S] clusters.</text>
</comment>
<evidence type="ECO:0000256" key="9">
    <source>
        <dbReference type="ARBA" id="ARBA00022723"/>
    </source>
</evidence>
<feature type="binding site" evidence="20">
    <location>
        <begin position="255"/>
        <end position="262"/>
    </location>
    <ligand>
        <name>FAD</name>
        <dbReference type="ChEBI" id="CHEBI:57692"/>
    </ligand>
</feature>
<evidence type="ECO:0000256" key="20">
    <source>
        <dbReference type="PIRSR" id="PIRSR000127-2"/>
    </source>
</evidence>
<evidence type="ECO:0000256" key="11">
    <source>
        <dbReference type="ARBA" id="ARBA00023002"/>
    </source>
</evidence>
<dbReference type="EMBL" id="JAZGQO010000006">
    <property type="protein sequence ID" value="KAK6183873.1"/>
    <property type="molecule type" value="Genomic_DNA"/>
</dbReference>
<feature type="binding site" evidence="21">
    <location>
        <position position="76"/>
    </location>
    <ligand>
        <name>[2Fe-2S] cluster</name>
        <dbReference type="ChEBI" id="CHEBI:190135"/>
        <label>1</label>
    </ligand>
</feature>
<dbReference type="Pfam" id="PF01315">
    <property type="entry name" value="Ald_Xan_dh_C"/>
    <property type="match status" value="1"/>
</dbReference>
<comment type="catalytic activity">
    <reaction evidence="17">
        <text>xanthine + NAD(+) + H2O = urate + NADH + H(+)</text>
        <dbReference type="Rhea" id="RHEA:16669"/>
        <dbReference type="ChEBI" id="CHEBI:15377"/>
        <dbReference type="ChEBI" id="CHEBI:15378"/>
        <dbReference type="ChEBI" id="CHEBI:17712"/>
        <dbReference type="ChEBI" id="CHEBI:17775"/>
        <dbReference type="ChEBI" id="CHEBI:57540"/>
        <dbReference type="ChEBI" id="CHEBI:57945"/>
        <dbReference type="EC" id="1.17.1.4"/>
    </reaction>
</comment>
<feature type="domain" description="2Fe-2S ferredoxin-type" evidence="22">
    <location>
        <begin position="7"/>
        <end position="94"/>
    </location>
</feature>
<dbReference type="GO" id="GO:0005506">
    <property type="term" value="F:iron ion binding"/>
    <property type="evidence" value="ECO:0007669"/>
    <property type="project" value="InterPro"/>
</dbReference>
<dbReference type="PIRSF" id="PIRSF000127">
    <property type="entry name" value="Xanthine_DH"/>
    <property type="match status" value="1"/>
</dbReference>
<dbReference type="FunFam" id="3.30.390.50:FF:000001">
    <property type="entry name" value="Xanthine dehydrogenase oxidase"/>
    <property type="match status" value="1"/>
</dbReference>
<gene>
    <name evidence="24" type="ORF">SNE40_006452</name>
</gene>
<feature type="active site" description="Proton acceptor" evidence="19">
    <location>
        <position position="1280"/>
    </location>
</feature>
<feature type="binding site" evidence="21">
    <location>
        <position position="151"/>
    </location>
    <ligand>
        <name>[2Fe-2S] cluster</name>
        <dbReference type="ChEBI" id="CHEBI:190135"/>
        <label>2</label>
    </ligand>
</feature>
<feature type="binding site" evidence="21">
    <location>
        <position position="153"/>
    </location>
    <ligand>
        <name>[2Fe-2S] cluster</name>
        <dbReference type="ChEBI" id="CHEBI:190135"/>
        <label>2</label>
    </ligand>
</feature>
<comment type="caution">
    <text evidence="24">The sequence shown here is derived from an EMBL/GenBank/DDBJ whole genome shotgun (WGS) entry which is preliminary data.</text>
</comment>
<feature type="binding site" evidence="21">
    <location>
        <position position="1099"/>
    </location>
    <ligand>
        <name>Mo-molybdopterin</name>
        <dbReference type="ChEBI" id="CHEBI:71302"/>
    </ligand>
    <ligandPart>
        <name>Mo</name>
        <dbReference type="ChEBI" id="CHEBI:28685"/>
    </ligandPart>
</feature>
<sequence>MDGKSNQTLVFYVNGEKIIESQPDPKCTLLQYLRNKLTLTGTKLVCGEGGCGACTVMISKYDDKNNTIRHYSVNACLTPVCSVHGLAVTTTEGIGSLRTRLHPVQEQIAKSHGSQCGFCTPGMVMSMYTLLRNNPQPTMLQIEKYLEGNLCRCTGYRPILQGYGVFSKENCSMGEQCCKNKPNDNEDAKSNKENGNYIPPYDPTQEPIFPPDLKVNYKEYNEKRLMFETNQVKWYRPVTLTDLLDLKEEYPDSKIIIGNTEVGIESRFKNMKYPVLINASHVPELTDINFTEDGIKFGASVTLSKVEEVLEKAKEELPEARCRIFTAVAEMLKWFAGKQIRNTAAVGGNIMTASPISDLNPLFQASSAKLEVVSKGKSIRKVIMDSEFFRGYRKTVVKPTEILTSVNIPFTSKNEYFESYKQALRKDDDIAIVNAGMRVIFENESDVIKELYLSYGGMAPTTVMAKTAMKKLVGRKWDNELVSIACQYLEDDLPLKPDAPGGTVEYRRTLTTSFFFKFYLSVAQQLSIKGIIRGNPIPRSHLSAIEPAELQPCKGTQVYELVSAAQKDDNPIGRPIVHTSAYQQTTGEAVYIDDMLPLKGELFIAPVYSSRAHASLLNVDTSAALQIPGVKGYIDHTDIPGQNKMAIIQEELFAVEEVTCEGCLIGGIVATSSEIAREASKCVKIEYQDLPAIITIEDAILNHSYFDNPIIYNTGDVDSGFKNCDDILEGEVHLGAQEHFYLETQAAIAIPKERGEMEIYSSAQNASEVQHVVSDILGEANHKVKCCIKRLGGAFGGKETQATHVAAMAAVAAKKYNKPVRMVLERDDDMIMTGTRHPFLGKYKVGFSREGRISCLELDLYNNGGNSVDLSVAILFSAVYKSENAYKIPNYRVTGHVVSEGGRNCYNAYTIPNLRVRCRACKTNIRSNTAFRGFGTVQGMFIMENIMQHIIDENSLESTKVRELNFIREGDRTHYNQIIKDCNLRSCWEECLRKSDYYTRKTQVEQFNRDNRWRKRGISIIPVQYGIGFELAFMNQAGALVNVYTDGSVLLTHGGIEMGQGLYTKMIQVASAVLGIPMDKIHTSDSSSNIVPNTSPTAASTGSDLNGMAVKIACEKISKRLEPYKNEKGSTWNDWVLKAYNDRVGLSATGFYKSPGLGHDPTTDSNNTHLYHSYGAGCSEVEIDCLTGDHTVLRTDLVFDVGTSINPSIDIGQIEGAFVQGYGLYMLEDYKISPSGNLITKGPGNYKIPSVGNIPRQFNVSLLKDAPNTRAVYSSKAVGEPPLLLSVSVIMAVKSAIKAARHETGRRGHFRLDSPATPDNIRMACQDEFTKQFPPAEKGTYRPWSVKL</sequence>
<dbReference type="InterPro" id="IPR036318">
    <property type="entry name" value="FAD-bd_PCMH-like_sf"/>
</dbReference>
<evidence type="ECO:0000256" key="18">
    <source>
        <dbReference type="ARBA" id="ARBA00049517"/>
    </source>
</evidence>
<keyword evidence="11" id="KW-0560">Oxidoreductase</keyword>
<reference evidence="24 25" key="1">
    <citation type="submission" date="2024-01" db="EMBL/GenBank/DDBJ databases">
        <title>The genome of the rayed Mediterranean limpet Patella caerulea (Linnaeus, 1758).</title>
        <authorList>
            <person name="Anh-Thu Weber A."/>
            <person name="Halstead-Nussloch G."/>
        </authorList>
    </citation>
    <scope>NUCLEOTIDE SEQUENCE [LARGE SCALE GENOMIC DNA]</scope>
    <source>
        <strain evidence="24">AATW-2023a</strain>
        <tissue evidence="24">Whole specimen</tissue>
    </source>
</reference>
<feature type="binding site" evidence="21">
    <location>
        <position position="119"/>
    </location>
    <ligand>
        <name>[2Fe-2S] cluster</name>
        <dbReference type="ChEBI" id="CHEBI:190135"/>
        <label>2</label>
    </ligand>
</feature>
<accession>A0AAN8K046</accession>
<dbReference type="SUPFAM" id="SSF47741">
    <property type="entry name" value="CO dehydrogenase ISP C-domain like"/>
    <property type="match status" value="1"/>
</dbReference>
<dbReference type="SMART" id="SM01008">
    <property type="entry name" value="Ald_Xan_dh_C"/>
    <property type="match status" value="1"/>
</dbReference>
<keyword evidence="12 21" id="KW-0408">Iron</keyword>
<dbReference type="Pfam" id="PF20256">
    <property type="entry name" value="MoCoBD_2"/>
    <property type="match status" value="1"/>
</dbReference>
<dbReference type="Gene3D" id="3.30.390.50">
    <property type="entry name" value="CO dehydrogenase flavoprotein, C-terminal domain"/>
    <property type="match status" value="1"/>
</dbReference>
<feature type="binding site" evidence="21">
    <location>
        <position position="795"/>
    </location>
    <ligand>
        <name>Mo-molybdopterin</name>
        <dbReference type="ChEBI" id="CHEBI:71302"/>
    </ligand>
    <ligandPart>
        <name>Mo</name>
        <dbReference type="ChEBI" id="CHEBI:28685"/>
    </ligandPart>
</feature>
<dbReference type="SUPFAM" id="SSF55447">
    <property type="entry name" value="CO dehydrogenase flavoprotein C-terminal domain-like"/>
    <property type="match status" value="1"/>
</dbReference>
<dbReference type="GO" id="GO:0071949">
    <property type="term" value="F:FAD binding"/>
    <property type="evidence" value="ECO:0007669"/>
    <property type="project" value="InterPro"/>
</dbReference>
<dbReference type="NCBIfam" id="TIGR02963">
    <property type="entry name" value="xanthine_xdhA"/>
    <property type="match status" value="1"/>
</dbReference>
<dbReference type="Proteomes" id="UP001347796">
    <property type="component" value="Unassembled WGS sequence"/>
</dbReference>
<keyword evidence="10 20" id="KW-0274">FAD</keyword>
<evidence type="ECO:0000256" key="16">
    <source>
        <dbReference type="ARBA" id="ARBA00034078"/>
    </source>
</evidence>
<feature type="binding site" evidence="21">
    <location>
        <position position="54"/>
    </location>
    <ligand>
        <name>[2Fe-2S] cluster</name>
        <dbReference type="ChEBI" id="CHEBI:190135"/>
        <label>1</label>
    </ligand>
</feature>
<feature type="binding site" evidence="20">
    <location>
        <position position="403"/>
    </location>
    <ligand>
        <name>FAD</name>
        <dbReference type="ChEBI" id="CHEBI:57692"/>
    </ligand>
</feature>
<dbReference type="SMART" id="SM01092">
    <property type="entry name" value="CO_deh_flav_C"/>
    <property type="match status" value="1"/>
</dbReference>
<dbReference type="PROSITE" id="PS00197">
    <property type="entry name" value="2FE2S_FER_1"/>
    <property type="match status" value="1"/>
</dbReference>
<dbReference type="InterPro" id="IPR005107">
    <property type="entry name" value="CO_DH_flav_C"/>
</dbReference>
<evidence type="ECO:0000256" key="13">
    <source>
        <dbReference type="ARBA" id="ARBA00023014"/>
    </source>
</evidence>
<dbReference type="SUPFAM" id="SSF54665">
    <property type="entry name" value="CO dehydrogenase molybdoprotein N-domain-like"/>
    <property type="match status" value="1"/>
</dbReference>
<keyword evidence="15" id="KW-0576">Peroxisome</keyword>
<organism evidence="24 25">
    <name type="scientific">Patella caerulea</name>
    <name type="common">Rayed Mediterranean limpet</name>
    <dbReference type="NCBI Taxonomy" id="87958"/>
    <lineage>
        <taxon>Eukaryota</taxon>
        <taxon>Metazoa</taxon>
        <taxon>Spiralia</taxon>
        <taxon>Lophotrochozoa</taxon>
        <taxon>Mollusca</taxon>
        <taxon>Gastropoda</taxon>
        <taxon>Patellogastropoda</taxon>
        <taxon>Patelloidea</taxon>
        <taxon>Patellidae</taxon>
        <taxon>Patella</taxon>
    </lineage>
</organism>
<dbReference type="InterPro" id="IPR000674">
    <property type="entry name" value="Ald_Oxase/Xan_DH_a/b"/>
</dbReference>
<evidence type="ECO:0000256" key="17">
    <source>
        <dbReference type="ARBA" id="ARBA00049017"/>
    </source>
</evidence>